<sequence length="106" mass="11443">MRMLGPHQPQPPTTTITNTEPLTFFEFSCLPTTPLSATITNTEPLTFFEFSCLPTTPLSATISSTPASLYTPTASPIPPVSARGQQLINELRTVNLYIALIANSGF</sequence>
<evidence type="ECO:0000313" key="1">
    <source>
        <dbReference type="EMBL" id="KAL2045109.1"/>
    </source>
</evidence>
<protein>
    <submittedName>
        <fullName evidence="1">Uncharacterized protein</fullName>
    </submittedName>
</protein>
<keyword evidence="2" id="KW-1185">Reference proteome</keyword>
<organism evidence="1 2">
    <name type="scientific">Lepraria finkii</name>
    <dbReference type="NCBI Taxonomy" id="1340010"/>
    <lineage>
        <taxon>Eukaryota</taxon>
        <taxon>Fungi</taxon>
        <taxon>Dikarya</taxon>
        <taxon>Ascomycota</taxon>
        <taxon>Pezizomycotina</taxon>
        <taxon>Lecanoromycetes</taxon>
        <taxon>OSLEUM clade</taxon>
        <taxon>Lecanoromycetidae</taxon>
        <taxon>Lecanorales</taxon>
        <taxon>Lecanorineae</taxon>
        <taxon>Stereocaulaceae</taxon>
        <taxon>Lepraria</taxon>
    </lineage>
</organism>
<name>A0ABR4AK80_9LECA</name>
<proteinExistence type="predicted"/>
<dbReference type="EMBL" id="JBHFEH010000164">
    <property type="protein sequence ID" value="KAL2045109.1"/>
    <property type="molecule type" value="Genomic_DNA"/>
</dbReference>
<accession>A0ABR4AK80</accession>
<reference evidence="1 2" key="1">
    <citation type="submission" date="2024-09" db="EMBL/GenBank/DDBJ databases">
        <title>Rethinking Asexuality: The Enigmatic Case of Functional Sexual Genes in Lepraria (Stereocaulaceae).</title>
        <authorList>
            <person name="Doellman M."/>
            <person name="Sun Y."/>
            <person name="Barcenas-Pena A."/>
            <person name="Lumbsch H.T."/>
            <person name="Grewe F."/>
        </authorList>
    </citation>
    <scope>NUCLEOTIDE SEQUENCE [LARGE SCALE GENOMIC DNA]</scope>
    <source>
        <strain evidence="1 2">Grewe 0041</strain>
    </source>
</reference>
<evidence type="ECO:0000313" key="2">
    <source>
        <dbReference type="Proteomes" id="UP001590951"/>
    </source>
</evidence>
<gene>
    <name evidence="1" type="ORF">ABVK25_012226</name>
</gene>
<dbReference type="Proteomes" id="UP001590951">
    <property type="component" value="Unassembled WGS sequence"/>
</dbReference>
<comment type="caution">
    <text evidence="1">The sequence shown here is derived from an EMBL/GenBank/DDBJ whole genome shotgun (WGS) entry which is preliminary data.</text>
</comment>